<dbReference type="GO" id="GO:0005829">
    <property type="term" value="C:cytosol"/>
    <property type="evidence" value="ECO:0007669"/>
    <property type="project" value="TreeGrafter"/>
</dbReference>
<dbReference type="PROSITE" id="PS00171">
    <property type="entry name" value="TIM_1"/>
    <property type="match status" value="1"/>
</dbReference>
<feature type="binding site" evidence="9">
    <location>
        <begin position="240"/>
        <end position="241"/>
    </location>
    <ligand>
        <name>substrate</name>
    </ligand>
</feature>
<feature type="active site" description="Proton acceptor" evidence="9">
    <location>
        <position position="173"/>
    </location>
</feature>
<comment type="caution">
    <text evidence="11">The sequence shown here is derived from an EMBL/GenBank/DDBJ whole genome shotgun (WGS) entry which is preliminary data.</text>
</comment>
<evidence type="ECO:0000256" key="8">
    <source>
        <dbReference type="ARBA" id="ARBA00023235"/>
    </source>
</evidence>
<comment type="similarity">
    <text evidence="2 9 10">Belongs to the triosephosphate isomerase family.</text>
</comment>
<dbReference type="GO" id="GO:0006096">
    <property type="term" value="P:glycolytic process"/>
    <property type="evidence" value="ECO:0007669"/>
    <property type="project" value="UniProtKB-UniRule"/>
</dbReference>
<dbReference type="EC" id="5.3.1.1" evidence="3 9"/>
<dbReference type="Gene3D" id="3.20.20.70">
    <property type="entry name" value="Aldolase class I"/>
    <property type="match status" value="1"/>
</dbReference>
<evidence type="ECO:0000256" key="9">
    <source>
        <dbReference type="HAMAP-Rule" id="MF_00147"/>
    </source>
</evidence>
<keyword evidence="6 9" id="KW-0963">Cytoplasm</keyword>
<organism evidence="11 12">
    <name type="scientific">Egicoccus halophilus</name>
    <dbReference type="NCBI Taxonomy" id="1670830"/>
    <lineage>
        <taxon>Bacteria</taxon>
        <taxon>Bacillati</taxon>
        <taxon>Actinomycetota</taxon>
        <taxon>Nitriliruptoria</taxon>
        <taxon>Egicoccales</taxon>
        <taxon>Egicoccaceae</taxon>
        <taxon>Egicoccus</taxon>
    </lineage>
</organism>
<feature type="binding site" evidence="9">
    <location>
        <position position="219"/>
    </location>
    <ligand>
        <name>substrate</name>
    </ligand>
</feature>
<dbReference type="GO" id="GO:0006094">
    <property type="term" value="P:gluconeogenesis"/>
    <property type="evidence" value="ECO:0007669"/>
    <property type="project" value="UniProtKB-UniRule"/>
</dbReference>
<dbReference type="InterPro" id="IPR013785">
    <property type="entry name" value="Aldolase_TIM"/>
</dbReference>
<reference evidence="11" key="1">
    <citation type="journal article" date="2014" name="Int. J. Syst. Evol. Microbiol.">
        <title>Complete genome sequence of Corynebacterium casei LMG S-19264T (=DSM 44701T), isolated from a smear-ripened cheese.</title>
        <authorList>
            <consortium name="US DOE Joint Genome Institute (JGI-PGF)"/>
            <person name="Walter F."/>
            <person name="Albersmeier A."/>
            <person name="Kalinowski J."/>
            <person name="Ruckert C."/>
        </authorList>
    </citation>
    <scope>NUCLEOTIDE SEQUENCE</scope>
    <source>
        <strain evidence="11">CGMCC 1.14988</strain>
    </source>
</reference>
<comment type="subcellular location">
    <subcellularLocation>
        <location evidence="9 10">Cytoplasm</location>
    </subcellularLocation>
</comment>
<evidence type="ECO:0000313" key="11">
    <source>
        <dbReference type="EMBL" id="GGI04509.1"/>
    </source>
</evidence>
<dbReference type="PANTHER" id="PTHR21139:SF42">
    <property type="entry name" value="TRIOSEPHOSPHATE ISOMERASE"/>
    <property type="match status" value="1"/>
</dbReference>
<dbReference type="GO" id="GO:0019563">
    <property type="term" value="P:glycerol catabolic process"/>
    <property type="evidence" value="ECO:0007669"/>
    <property type="project" value="TreeGrafter"/>
</dbReference>
<name>A0A8J3ET55_9ACTN</name>
<comment type="pathway">
    <text evidence="9 10">Carbohydrate biosynthesis; gluconeogenesis.</text>
</comment>
<dbReference type="NCBIfam" id="TIGR00419">
    <property type="entry name" value="tim"/>
    <property type="match status" value="1"/>
</dbReference>
<evidence type="ECO:0000256" key="10">
    <source>
        <dbReference type="RuleBase" id="RU363013"/>
    </source>
</evidence>
<evidence type="ECO:0000256" key="3">
    <source>
        <dbReference type="ARBA" id="ARBA00011940"/>
    </source>
</evidence>
<dbReference type="InterPro" id="IPR000652">
    <property type="entry name" value="Triosephosphate_isomerase"/>
</dbReference>
<keyword evidence="7 9" id="KW-0324">Glycolysis</keyword>
<dbReference type="CDD" id="cd00311">
    <property type="entry name" value="TIM"/>
    <property type="match status" value="1"/>
</dbReference>
<dbReference type="InterPro" id="IPR020861">
    <property type="entry name" value="Triosephosphate_isomerase_AS"/>
</dbReference>
<dbReference type="EMBL" id="BMHA01000003">
    <property type="protein sequence ID" value="GGI04509.1"/>
    <property type="molecule type" value="Genomic_DNA"/>
</dbReference>
<evidence type="ECO:0000256" key="5">
    <source>
        <dbReference type="ARBA" id="ARBA00022432"/>
    </source>
</evidence>
<dbReference type="UniPathway" id="UPA00109">
    <property type="reaction ID" value="UER00189"/>
</dbReference>
<dbReference type="PROSITE" id="PS51440">
    <property type="entry name" value="TIM_2"/>
    <property type="match status" value="1"/>
</dbReference>
<gene>
    <name evidence="9 11" type="primary">tpiA</name>
    <name evidence="11" type="ORF">GCM10011354_09450</name>
</gene>
<comment type="pathway">
    <text evidence="1 9 10">Carbohydrate degradation; glycolysis; D-glyceraldehyde 3-phosphate from glycerone phosphate: step 1/1.</text>
</comment>
<reference evidence="11" key="2">
    <citation type="submission" date="2020-09" db="EMBL/GenBank/DDBJ databases">
        <authorList>
            <person name="Sun Q."/>
            <person name="Zhou Y."/>
        </authorList>
    </citation>
    <scope>NUCLEOTIDE SEQUENCE</scope>
    <source>
        <strain evidence="11">CGMCC 1.14988</strain>
    </source>
</reference>
<comment type="subunit">
    <text evidence="9 10">Homodimer.</text>
</comment>
<dbReference type="Pfam" id="PF00121">
    <property type="entry name" value="TIM"/>
    <property type="match status" value="1"/>
</dbReference>
<evidence type="ECO:0000256" key="4">
    <source>
        <dbReference type="ARBA" id="ARBA00019397"/>
    </source>
</evidence>
<dbReference type="SUPFAM" id="SSF51351">
    <property type="entry name" value="Triosephosphate isomerase (TIM)"/>
    <property type="match status" value="1"/>
</dbReference>
<feature type="binding site" evidence="9">
    <location>
        <position position="179"/>
    </location>
    <ligand>
        <name>substrate</name>
    </ligand>
</feature>
<dbReference type="InterPro" id="IPR022896">
    <property type="entry name" value="TrioseP_Isoase_bac/euk"/>
</dbReference>
<keyword evidence="5 9" id="KW-0312">Gluconeogenesis</keyword>
<dbReference type="GO" id="GO:0004807">
    <property type="term" value="F:triose-phosphate isomerase activity"/>
    <property type="evidence" value="ECO:0007669"/>
    <property type="project" value="UniProtKB-UniRule"/>
</dbReference>
<dbReference type="UniPathway" id="UPA00138"/>
<comment type="function">
    <text evidence="9">Involved in the gluconeogenesis. Catalyzes stereospecifically the conversion of dihydroxyacetone phosphate (DHAP) to D-glyceraldehyde-3-phosphate (G3P).</text>
</comment>
<comment type="catalytic activity">
    <reaction evidence="9 10">
        <text>D-glyceraldehyde 3-phosphate = dihydroxyacetone phosphate</text>
        <dbReference type="Rhea" id="RHEA:18585"/>
        <dbReference type="ChEBI" id="CHEBI:57642"/>
        <dbReference type="ChEBI" id="CHEBI:59776"/>
        <dbReference type="EC" id="5.3.1.1"/>
    </reaction>
</comment>
<feature type="active site" description="Electrophile" evidence="9">
    <location>
        <position position="101"/>
    </location>
</feature>
<dbReference type="InterPro" id="IPR035990">
    <property type="entry name" value="TIM_sf"/>
</dbReference>
<dbReference type="PANTHER" id="PTHR21139">
    <property type="entry name" value="TRIOSEPHOSPHATE ISOMERASE"/>
    <property type="match status" value="1"/>
</dbReference>
<evidence type="ECO:0000313" key="12">
    <source>
        <dbReference type="Proteomes" id="UP000650511"/>
    </source>
</evidence>
<protein>
    <recommendedName>
        <fullName evidence="4 9">Triosephosphate isomerase</fullName>
        <shortName evidence="9">TIM</shortName>
        <shortName evidence="9">TPI</shortName>
        <ecNumber evidence="3 9">5.3.1.1</ecNumber>
    </recommendedName>
    <alternativeName>
        <fullName evidence="9">Triose-phosphate isomerase</fullName>
    </alternativeName>
</protein>
<sequence length="257" mass="28019">MTERVPVIAGNWKMHRDHLEAIQLVQKLAYHLQEDDYEGQEVVVCPPFVALRSVQTLLQSDKLPIHLGAQNCHSEDEGAFTGEISATMLARLDVRYVVVGHSERRELFGETDEIVNAKVAAVQRHKMRPILCVGEVLDQREAGQAVDVVVSQLQGSLAGIRVADPEELVVAYEPVWAIGTGKTATPQDAQDMCAAIRTELASLYDEQTAAGIRIQYGGSVKPGNVRELMSQPDIDGALVGGASLSSEDFALIVGHRR</sequence>
<dbReference type="AlphaFoldDB" id="A0A8J3ET55"/>
<evidence type="ECO:0000256" key="7">
    <source>
        <dbReference type="ARBA" id="ARBA00023152"/>
    </source>
</evidence>
<dbReference type="HAMAP" id="MF_00147_B">
    <property type="entry name" value="TIM_B"/>
    <property type="match status" value="1"/>
</dbReference>
<dbReference type="Proteomes" id="UP000650511">
    <property type="component" value="Unassembled WGS sequence"/>
</dbReference>
<accession>A0A8J3ET55</accession>
<evidence type="ECO:0000256" key="2">
    <source>
        <dbReference type="ARBA" id="ARBA00007422"/>
    </source>
</evidence>
<dbReference type="FunFam" id="3.20.20.70:FF:000016">
    <property type="entry name" value="Triosephosphate isomerase"/>
    <property type="match status" value="1"/>
</dbReference>
<dbReference type="RefSeq" id="WP_130649663.1">
    <property type="nucleotide sequence ID" value="NZ_BMHA01000003.1"/>
</dbReference>
<proteinExistence type="inferred from homology"/>
<evidence type="ECO:0000256" key="1">
    <source>
        <dbReference type="ARBA" id="ARBA00004680"/>
    </source>
</evidence>
<dbReference type="OrthoDB" id="9809429at2"/>
<evidence type="ECO:0000256" key="6">
    <source>
        <dbReference type="ARBA" id="ARBA00022490"/>
    </source>
</evidence>
<dbReference type="GO" id="GO:0046166">
    <property type="term" value="P:glyceraldehyde-3-phosphate biosynthetic process"/>
    <property type="evidence" value="ECO:0007669"/>
    <property type="project" value="TreeGrafter"/>
</dbReference>
<feature type="binding site" evidence="9">
    <location>
        <begin position="11"/>
        <end position="13"/>
    </location>
    <ligand>
        <name>substrate</name>
    </ligand>
</feature>
<keyword evidence="12" id="KW-1185">Reference proteome</keyword>
<keyword evidence="8 9" id="KW-0413">Isomerase</keyword>